<feature type="region of interest" description="Disordered" evidence="1">
    <location>
        <begin position="66"/>
        <end position="400"/>
    </location>
</feature>
<evidence type="ECO:0000313" key="3">
    <source>
        <dbReference type="Proteomes" id="UP000001514"/>
    </source>
</evidence>
<feature type="region of interest" description="Disordered" evidence="1">
    <location>
        <begin position="443"/>
        <end position="471"/>
    </location>
</feature>
<dbReference type="PANTHER" id="PTHR32091">
    <property type="entry name" value="EUKARYOTIC TRANSLATION INITIATION FACTOR 4B"/>
    <property type="match status" value="1"/>
</dbReference>
<dbReference type="PANTHER" id="PTHR32091:SF20">
    <property type="entry name" value="EUKARYOTIC TRANSLATION INITIATION FACTOR 4B1"/>
    <property type="match status" value="1"/>
</dbReference>
<feature type="region of interest" description="Disordered" evidence="1">
    <location>
        <begin position="1"/>
        <end position="37"/>
    </location>
</feature>
<dbReference type="GO" id="GO:0003743">
    <property type="term" value="F:translation initiation factor activity"/>
    <property type="evidence" value="ECO:0000318"/>
    <property type="project" value="GO_Central"/>
</dbReference>
<feature type="compositionally biased region" description="Pro residues" evidence="1">
    <location>
        <begin position="344"/>
        <end position="355"/>
    </location>
</feature>
<feature type="compositionally biased region" description="Basic and acidic residues" evidence="1">
    <location>
        <begin position="184"/>
        <end position="209"/>
    </location>
</feature>
<dbReference type="InterPro" id="IPR010433">
    <property type="entry name" value="EIF-4B_pln"/>
</dbReference>
<dbReference type="EMBL" id="GL377616">
    <property type="protein sequence ID" value="EFJ16944.1"/>
    <property type="molecule type" value="Genomic_DNA"/>
</dbReference>
<feature type="compositionally biased region" description="Basic and acidic residues" evidence="1">
    <location>
        <begin position="128"/>
        <end position="164"/>
    </location>
</feature>
<reference evidence="2 3" key="1">
    <citation type="journal article" date="2011" name="Science">
        <title>The Selaginella genome identifies genetic changes associated with the evolution of vascular plants.</title>
        <authorList>
            <person name="Banks J.A."/>
            <person name="Nishiyama T."/>
            <person name="Hasebe M."/>
            <person name="Bowman J.L."/>
            <person name="Gribskov M."/>
            <person name="dePamphilis C."/>
            <person name="Albert V.A."/>
            <person name="Aono N."/>
            <person name="Aoyama T."/>
            <person name="Ambrose B.A."/>
            <person name="Ashton N.W."/>
            <person name="Axtell M.J."/>
            <person name="Barker E."/>
            <person name="Barker M.S."/>
            <person name="Bennetzen J.L."/>
            <person name="Bonawitz N.D."/>
            <person name="Chapple C."/>
            <person name="Cheng C."/>
            <person name="Correa L.G."/>
            <person name="Dacre M."/>
            <person name="DeBarry J."/>
            <person name="Dreyer I."/>
            <person name="Elias M."/>
            <person name="Engstrom E.M."/>
            <person name="Estelle M."/>
            <person name="Feng L."/>
            <person name="Finet C."/>
            <person name="Floyd S.K."/>
            <person name="Frommer W.B."/>
            <person name="Fujita T."/>
            <person name="Gramzow L."/>
            <person name="Gutensohn M."/>
            <person name="Harholt J."/>
            <person name="Hattori M."/>
            <person name="Heyl A."/>
            <person name="Hirai T."/>
            <person name="Hiwatashi Y."/>
            <person name="Ishikawa M."/>
            <person name="Iwata M."/>
            <person name="Karol K.G."/>
            <person name="Koehler B."/>
            <person name="Kolukisaoglu U."/>
            <person name="Kubo M."/>
            <person name="Kurata T."/>
            <person name="Lalonde S."/>
            <person name="Li K."/>
            <person name="Li Y."/>
            <person name="Litt A."/>
            <person name="Lyons E."/>
            <person name="Manning G."/>
            <person name="Maruyama T."/>
            <person name="Michael T.P."/>
            <person name="Mikami K."/>
            <person name="Miyazaki S."/>
            <person name="Morinaga S."/>
            <person name="Murata T."/>
            <person name="Mueller-Roeber B."/>
            <person name="Nelson D.R."/>
            <person name="Obara M."/>
            <person name="Oguri Y."/>
            <person name="Olmstead R.G."/>
            <person name="Onodera N."/>
            <person name="Petersen B.L."/>
            <person name="Pils B."/>
            <person name="Prigge M."/>
            <person name="Rensing S.A."/>
            <person name="Riano-Pachon D.M."/>
            <person name="Roberts A.W."/>
            <person name="Sato Y."/>
            <person name="Scheller H.V."/>
            <person name="Schulz B."/>
            <person name="Schulz C."/>
            <person name="Shakirov E.V."/>
            <person name="Shibagaki N."/>
            <person name="Shinohara N."/>
            <person name="Shippen D.E."/>
            <person name="Soerensen I."/>
            <person name="Sotooka R."/>
            <person name="Sugimoto N."/>
            <person name="Sugita M."/>
            <person name="Sumikawa N."/>
            <person name="Tanurdzic M."/>
            <person name="Theissen G."/>
            <person name="Ulvskov P."/>
            <person name="Wakazuki S."/>
            <person name="Weng J.K."/>
            <person name="Willats W.W."/>
            <person name="Wipf D."/>
            <person name="Wolf P.G."/>
            <person name="Yang L."/>
            <person name="Zimmer A.D."/>
            <person name="Zhu Q."/>
            <person name="Mitros T."/>
            <person name="Hellsten U."/>
            <person name="Loque D."/>
            <person name="Otillar R."/>
            <person name="Salamov A."/>
            <person name="Schmutz J."/>
            <person name="Shapiro H."/>
            <person name="Lindquist E."/>
            <person name="Lucas S."/>
            <person name="Rokhsar D."/>
            <person name="Grigoriev I.V."/>
        </authorList>
    </citation>
    <scope>NUCLEOTIDE SEQUENCE [LARGE SCALE GENOMIC DNA]</scope>
</reference>
<feature type="compositionally biased region" description="Basic and acidic residues" evidence="1">
    <location>
        <begin position="369"/>
        <end position="400"/>
    </location>
</feature>
<dbReference type="FunCoup" id="D8SEY2">
    <property type="interactions" value="2781"/>
</dbReference>
<dbReference type="InParanoid" id="D8SEY2"/>
<feature type="compositionally biased region" description="Basic and acidic residues" evidence="1">
    <location>
        <begin position="223"/>
        <end position="238"/>
    </location>
</feature>
<sequence length="792" mass="88213">MARPWGKVGAWADDSEAEAAAAAAPTAPPPAAPLPVEAFPSLGEAAAAKSSKKKKGQTLTFAEFQSGKYVPGVKQRSSASSGIFTDSDRLTSDEMMMLPTGPKDRSDEEPYEQGGRLGGGFRDYGGFRGDRDRGDRDRGDRGDRERDQRGFGFDREREASRADDSSDWSSNKPSRGAGGGGGGRFDDENRRYSGDRFGGDRDLPSKADEVDNWASGKKSLPPPERRSDDIGRRSDDFGKGGFGKADADDNWGANKKPVVSDKWSFRRSDDYGGPDSGDKWSRRSNDDSPGDDKWGARKAGDEAPRRPRLNLRPRTLPLENSPPPVSADQQHGSRPSSSHSSRPGSPPEVEAPPVEPKPRQKVDPFGNAKPREVLLEQRGQDWRKMDMELESKRPDTDEEKKLKEEIVSLKELADSTADPAVKEQLAEKEQELEQLVKELHSKARVSSDRWRKDESRITSPPATRRDPWKRENGRDRPKYFITWEIQRDSSKRDEMSSSFDPSLDLDRPSFDLDRPSFELGRQSFSTTRNWEIFDTPSPPRRSCVCSSSSASLAGARSAPRLSITTPLSERQGGKFFSFSACSTPASNYVFRCLGSGEVGAPRRILIVVDASKDVTTESLEWTLTHIAQPGDFVTILGLLPWLTLPMAVKRWAKLKKIDESPGRFESPEFMRIQELYATKGVFLGIQILSGFPRRDIAVDMAKRIDARWIIFYRWMCGSSNYIIKRLGKKRNIVYLTSKSEGIVLFASKPAIISVHEAPGFSKSPSNQNPVKVELNFGARRMKLSQWINAIKL</sequence>
<evidence type="ECO:0000313" key="2">
    <source>
        <dbReference type="EMBL" id="EFJ16944.1"/>
    </source>
</evidence>
<feature type="compositionally biased region" description="Basic and acidic residues" evidence="1">
    <location>
        <begin position="443"/>
        <end position="456"/>
    </location>
</feature>
<gene>
    <name evidence="2" type="ORF">SELMODRAFT_445019</name>
</gene>
<feature type="compositionally biased region" description="Polar residues" evidence="1">
    <location>
        <begin position="75"/>
        <end position="84"/>
    </location>
</feature>
<dbReference type="HOGENOM" id="CLU_373167_0_0_1"/>
<feature type="compositionally biased region" description="Basic and acidic residues" evidence="1">
    <location>
        <begin position="263"/>
        <end position="305"/>
    </location>
</feature>
<feature type="compositionally biased region" description="Low complexity" evidence="1">
    <location>
        <begin position="332"/>
        <end position="343"/>
    </location>
</feature>
<organism evidence="3">
    <name type="scientific">Selaginella moellendorffii</name>
    <name type="common">Spikemoss</name>
    <dbReference type="NCBI Taxonomy" id="88036"/>
    <lineage>
        <taxon>Eukaryota</taxon>
        <taxon>Viridiplantae</taxon>
        <taxon>Streptophyta</taxon>
        <taxon>Embryophyta</taxon>
        <taxon>Tracheophyta</taxon>
        <taxon>Lycopodiopsida</taxon>
        <taxon>Selaginellales</taxon>
        <taxon>Selaginellaceae</taxon>
        <taxon>Selaginella</taxon>
    </lineage>
</organism>
<dbReference type="KEGG" id="smo:SELMODRAFT_445019"/>
<dbReference type="Gramene" id="EFJ16944">
    <property type="protein sequence ID" value="EFJ16944"/>
    <property type="gene ID" value="SELMODRAFT_445019"/>
</dbReference>
<dbReference type="GO" id="GO:0003729">
    <property type="term" value="F:mRNA binding"/>
    <property type="evidence" value="ECO:0000318"/>
    <property type="project" value="GO_Central"/>
</dbReference>
<proteinExistence type="predicted"/>
<accession>D8SEY2</accession>
<dbReference type="eggNOG" id="ENOG502QVPR">
    <property type="taxonomic scope" value="Eukaryota"/>
</dbReference>
<protein>
    <submittedName>
        <fullName evidence="2">Uncharacterized protein</fullName>
    </submittedName>
</protein>
<dbReference type="AlphaFoldDB" id="D8SEY2"/>
<name>D8SEY2_SELML</name>
<feature type="compositionally biased region" description="Gly residues" evidence="1">
    <location>
        <begin position="115"/>
        <end position="127"/>
    </location>
</feature>
<dbReference type="Pfam" id="PF06273">
    <property type="entry name" value="eIF-4B"/>
    <property type="match status" value="3"/>
</dbReference>
<dbReference type="Proteomes" id="UP000001514">
    <property type="component" value="Unassembled WGS sequence"/>
</dbReference>
<keyword evidence="3" id="KW-1185">Reference proteome</keyword>
<evidence type="ECO:0000256" key="1">
    <source>
        <dbReference type="SAM" id="MobiDB-lite"/>
    </source>
</evidence>